<reference evidence="3" key="1">
    <citation type="journal article" date="2019" name="Int. J. Syst. Evol. Microbiol.">
        <title>The Global Catalogue of Microorganisms (GCM) 10K type strain sequencing project: providing services to taxonomists for standard genome sequencing and annotation.</title>
        <authorList>
            <consortium name="The Broad Institute Genomics Platform"/>
            <consortium name="The Broad Institute Genome Sequencing Center for Infectious Disease"/>
            <person name="Wu L."/>
            <person name="Ma J."/>
        </authorList>
    </citation>
    <scope>NUCLEOTIDE SEQUENCE [LARGE SCALE GENOMIC DNA]</scope>
    <source>
        <strain evidence="3">CCM 7043</strain>
    </source>
</reference>
<dbReference type="EMBL" id="JBHUCO010000018">
    <property type="protein sequence ID" value="MFD1519453.1"/>
    <property type="molecule type" value="Genomic_DNA"/>
</dbReference>
<dbReference type="RefSeq" id="WP_344725407.1">
    <property type="nucleotide sequence ID" value="NZ_BAAAUS010000030.1"/>
</dbReference>
<comment type="caution">
    <text evidence="2">The sequence shown here is derived from an EMBL/GenBank/DDBJ whole genome shotgun (WGS) entry which is preliminary data.</text>
</comment>
<feature type="domain" description="DUF6924" evidence="1">
    <location>
        <begin position="10"/>
        <end position="139"/>
    </location>
</feature>
<name>A0ABW4EX67_9PSEU</name>
<dbReference type="Pfam" id="PF21962">
    <property type="entry name" value="DUF6924"/>
    <property type="match status" value="1"/>
</dbReference>
<proteinExistence type="predicted"/>
<evidence type="ECO:0000313" key="2">
    <source>
        <dbReference type="EMBL" id="MFD1519453.1"/>
    </source>
</evidence>
<evidence type="ECO:0000259" key="1">
    <source>
        <dbReference type="Pfam" id="PF21962"/>
    </source>
</evidence>
<protein>
    <submittedName>
        <fullName evidence="2">DUF6924 domain-containing protein</fullName>
    </submittedName>
</protein>
<gene>
    <name evidence="2" type="ORF">ACFSJD_18320</name>
</gene>
<evidence type="ECO:0000313" key="3">
    <source>
        <dbReference type="Proteomes" id="UP001597114"/>
    </source>
</evidence>
<organism evidence="2 3">
    <name type="scientific">Pseudonocardia yunnanensis</name>
    <dbReference type="NCBI Taxonomy" id="58107"/>
    <lineage>
        <taxon>Bacteria</taxon>
        <taxon>Bacillati</taxon>
        <taxon>Actinomycetota</taxon>
        <taxon>Actinomycetes</taxon>
        <taxon>Pseudonocardiales</taxon>
        <taxon>Pseudonocardiaceae</taxon>
        <taxon>Pseudonocardia</taxon>
    </lineage>
</organism>
<sequence>MATLTRTGSAPVLRTDFSDQQAWLAVRAAIVAPSDGDGFLADVEFIDDPAFDGWTTQQILAMATREAIGFQSCIFVVDRITLTSADRPVLVIDLLEERGREFRTVASELYQIENNLSISNMDFFEFADAVQADGVFRGF</sequence>
<keyword evidence="3" id="KW-1185">Reference proteome</keyword>
<accession>A0ABW4EX67</accession>
<dbReference type="Proteomes" id="UP001597114">
    <property type="component" value="Unassembled WGS sequence"/>
</dbReference>
<dbReference type="InterPro" id="IPR053832">
    <property type="entry name" value="DUF6924"/>
</dbReference>